<evidence type="ECO:0000313" key="3">
    <source>
        <dbReference type="Proteomes" id="UP000799439"/>
    </source>
</evidence>
<organism evidence="2 3">
    <name type="scientific">Myriangium duriaei CBS 260.36</name>
    <dbReference type="NCBI Taxonomy" id="1168546"/>
    <lineage>
        <taxon>Eukaryota</taxon>
        <taxon>Fungi</taxon>
        <taxon>Dikarya</taxon>
        <taxon>Ascomycota</taxon>
        <taxon>Pezizomycotina</taxon>
        <taxon>Dothideomycetes</taxon>
        <taxon>Dothideomycetidae</taxon>
        <taxon>Myriangiales</taxon>
        <taxon>Myriangiaceae</taxon>
        <taxon>Myriangium</taxon>
    </lineage>
</organism>
<sequence>MDVHMRPDTGSYPRAYSSQPRTARSVYHRNSSNTPSNLGASPLRELRAPPVTVESEVTRAVCSPDHKSLGLTDCYRFPQGKQCLLMVGACTKSSISKHCWSQKHLYTCRRWKDPCRGKKTIARAGTRLLVKHSMWIWDPISLGTYQTHVLAAR</sequence>
<gene>
    <name evidence="2" type="ORF">K461DRAFT_276243</name>
</gene>
<accession>A0A9P4MMC4</accession>
<protein>
    <submittedName>
        <fullName evidence="2">Uncharacterized protein</fullName>
    </submittedName>
</protein>
<comment type="caution">
    <text evidence="2">The sequence shown here is derived from an EMBL/GenBank/DDBJ whole genome shotgun (WGS) entry which is preliminary data.</text>
</comment>
<dbReference type="AlphaFoldDB" id="A0A9P4MMC4"/>
<name>A0A9P4MMC4_9PEZI</name>
<dbReference type="Proteomes" id="UP000799439">
    <property type="component" value="Unassembled WGS sequence"/>
</dbReference>
<reference evidence="2" key="1">
    <citation type="journal article" date="2020" name="Stud. Mycol.">
        <title>101 Dothideomycetes genomes: a test case for predicting lifestyles and emergence of pathogens.</title>
        <authorList>
            <person name="Haridas S."/>
            <person name="Albert R."/>
            <person name="Binder M."/>
            <person name="Bloem J."/>
            <person name="Labutti K."/>
            <person name="Salamov A."/>
            <person name="Andreopoulos B."/>
            <person name="Baker S."/>
            <person name="Barry K."/>
            <person name="Bills G."/>
            <person name="Bluhm B."/>
            <person name="Cannon C."/>
            <person name="Castanera R."/>
            <person name="Culley D."/>
            <person name="Daum C."/>
            <person name="Ezra D."/>
            <person name="Gonzalez J."/>
            <person name="Henrissat B."/>
            <person name="Kuo A."/>
            <person name="Liang C."/>
            <person name="Lipzen A."/>
            <person name="Lutzoni F."/>
            <person name="Magnuson J."/>
            <person name="Mondo S."/>
            <person name="Nolan M."/>
            <person name="Ohm R."/>
            <person name="Pangilinan J."/>
            <person name="Park H.-J."/>
            <person name="Ramirez L."/>
            <person name="Alfaro M."/>
            <person name="Sun H."/>
            <person name="Tritt A."/>
            <person name="Yoshinaga Y."/>
            <person name="Zwiers L.-H."/>
            <person name="Turgeon B."/>
            <person name="Goodwin S."/>
            <person name="Spatafora J."/>
            <person name="Crous P."/>
            <person name="Grigoriev I."/>
        </authorList>
    </citation>
    <scope>NUCLEOTIDE SEQUENCE</scope>
    <source>
        <strain evidence="2">CBS 260.36</strain>
    </source>
</reference>
<keyword evidence="3" id="KW-1185">Reference proteome</keyword>
<feature type="compositionally biased region" description="Polar residues" evidence="1">
    <location>
        <begin position="16"/>
        <end position="39"/>
    </location>
</feature>
<evidence type="ECO:0000313" key="2">
    <source>
        <dbReference type="EMBL" id="KAF2155054.1"/>
    </source>
</evidence>
<feature type="region of interest" description="Disordered" evidence="1">
    <location>
        <begin position="1"/>
        <end position="44"/>
    </location>
</feature>
<dbReference type="EMBL" id="ML996083">
    <property type="protein sequence ID" value="KAF2155054.1"/>
    <property type="molecule type" value="Genomic_DNA"/>
</dbReference>
<proteinExistence type="predicted"/>
<evidence type="ECO:0000256" key="1">
    <source>
        <dbReference type="SAM" id="MobiDB-lite"/>
    </source>
</evidence>